<evidence type="ECO:0000259" key="1">
    <source>
        <dbReference type="Pfam" id="PF03551"/>
    </source>
</evidence>
<sequence>MKDFTSANTPTMTDDHHLIEFNQLSSFERNILFVLAKLGPSKGVVVKNELQNLYDQEINHGRLYPNLDDLVDVGYVDKSERDQRTNEYALTNKAQKALQTQLNWEKKCLEEVDEAEEEDSEALKA</sequence>
<feature type="domain" description="Transcription regulator PadR N-terminal" evidence="1">
    <location>
        <begin position="31"/>
        <end position="99"/>
    </location>
</feature>
<dbReference type="InterPro" id="IPR005149">
    <property type="entry name" value="Tscrpt_reg_PadR_N"/>
</dbReference>
<keyword evidence="2" id="KW-0238">DNA-binding</keyword>
<name>A0A1I6V891_9EURY</name>
<dbReference type="GO" id="GO:0003677">
    <property type="term" value="F:DNA binding"/>
    <property type="evidence" value="ECO:0007669"/>
    <property type="project" value="UniProtKB-KW"/>
</dbReference>
<protein>
    <submittedName>
        <fullName evidence="2">DNA-binding transcriptional regulator, PadR family</fullName>
    </submittedName>
</protein>
<proteinExistence type="predicted"/>
<gene>
    <name evidence="2" type="ORF">SAMN04488556_0118</name>
</gene>
<dbReference type="EMBL" id="FOZS01000013">
    <property type="protein sequence ID" value="SFT09886.1"/>
    <property type="molecule type" value="Genomic_DNA"/>
</dbReference>
<dbReference type="Proteomes" id="UP000199199">
    <property type="component" value="Unassembled WGS sequence"/>
</dbReference>
<evidence type="ECO:0000313" key="3">
    <source>
        <dbReference type="Proteomes" id="UP000199199"/>
    </source>
</evidence>
<dbReference type="Pfam" id="PF03551">
    <property type="entry name" value="PadR"/>
    <property type="match status" value="1"/>
</dbReference>
<dbReference type="Gene3D" id="1.10.10.10">
    <property type="entry name" value="Winged helix-like DNA-binding domain superfamily/Winged helix DNA-binding domain"/>
    <property type="match status" value="1"/>
</dbReference>
<dbReference type="InterPro" id="IPR036390">
    <property type="entry name" value="WH_DNA-bd_sf"/>
</dbReference>
<organism evidence="2 3">
    <name type="scientific">Halostagnicola kamekurae</name>
    <dbReference type="NCBI Taxonomy" id="619731"/>
    <lineage>
        <taxon>Archaea</taxon>
        <taxon>Methanobacteriati</taxon>
        <taxon>Methanobacteriota</taxon>
        <taxon>Stenosarchaea group</taxon>
        <taxon>Halobacteria</taxon>
        <taxon>Halobacteriales</taxon>
        <taxon>Natrialbaceae</taxon>
        <taxon>Halostagnicola</taxon>
    </lineage>
</organism>
<reference evidence="3" key="1">
    <citation type="submission" date="2016-10" db="EMBL/GenBank/DDBJ databases">
        <authorList>
            <person name="Varghese N."/>
            <person name="Submissions S."/>
        </authorList>
    </citation>
    <scope>NUCLEOTIDE SEQUENCE [LARGE SCALE GENOMIC DNA]</scope>
    <source>
        <strain evidence="3">DSM 22427</strain>
    </source>
</reference>
<dbReference type="InterPro" id="IPR036388">
    <property type="entry name" value="WH-like_DNA-bd_sf"/>
</dbReference>
<accession>A0A1I6V891</accession>
<evidence type="ECO:0000313" key="2">
    <source>
        <dbReference type="EMBL" id="SFT09886.1"/>
    </source>
</evidence>
<keyword evidence="3" id="KW-1185">Reference proteome</keyword>
<dbReference type="SUPFAM" id="SSF46785">
    <property type="entry name" value="Winged helix' DNA-binding domain"/>
    <property type="match status" value="1"/>
</dbReference>
<dbReference type="AlphaFoldDB" id="A0A1I6V891"/>